<reference evidence="13 14" key="1">
    <citation type="journal article" date="2014" name="Antonie Van Leeuwenhoek">
        <title>Hyphomonas beringensis sp. nov. and Hyphomonas chukchiensis sp. nov., isolated from surface seawater of the Bering Sea and Chukchi Sea.</title>
        <authorList>
            <person name="Li C."/>
            <person name="Lai Q."/>
            <person name="Li G."/>
            <person name="Dong C."/>
            <person name="Wang J."/>
            <person name="Liao Y."/>
            <person name="Shao Z."/>
        </authorList>
    </citation>
    <scope>NUCLEOTIDE SEQUENCE [LARGE SCALE GENOMIC DNA]</scope>
    <source>
        <strain evidence="13 14">MHS-3</strain>
    </source>
</reference>
<dbReference type="RefSeq" id="WP_035570721.1">
    <property type="nucleotide sequence ID" value="NZ_ARYH01000001.1"/>
</dbReference>
<evidence type="ECO:0000256" key="7">
    <source>
        <dbReference type="ARBA" id="ARBA00023136"/>
    </source>
</evidence>
<evidence type="ECO:0000256" key="10">
    <source>
        <dbReference type="SAM" id="Phobius"/>
    </source>
</evidence>
<keyword evidence="4" id="KW-0677">Repeat</keyword>
<evidence type="ECO:0000313" key="13">
    <source>
        <dbReference type="EMBL" id="KCZ85904.1"/>
    </source>
</evidence>
<feature type="transmembrane region" description="Helical" evidence="10">
    <location>
        <begin position="62"/>
        <end position="81"/>
    </location>
</feature>
<dbReference type="GO" id="GO:0005886">
    <property type="term" value="C:plasma membrane"/>
    <property type="evidence" value="ECO:0007669"/>
    <property type="project" value="TreeGrafter"/>
</dbReference>
<keyword evidence="14" id="KW-1185">Reference proteome</keyword>
<feature type="transmembrane region" description="Helical" evidence="10">
    <location>
        <begin position="101"/>
        <end position="121"/>
    </location>
</feature>
<dbReference type="OrthoDB" id="9805314at2"/>
<organism evidence="13 14">
    <name type="scientific">Hyphomonas adhaerens MHS-3</name>
    <dbReference type="NCBI Taxonomy" id="1280949"/>
    <lineage>
        <taxon>Bacteria</taxon>
        <taxon>Pseudomonadati</taxon>
        <taxon>Pseudomonadota</taxon>
        <taxon>Alphaproteobacteria</taxon>
        <taxon>Hyphomonadales</taxon>
        <taxon>Hyphomonadaceae</taxon>
        <taxon>Hyphomonas</taxon>
    </lineage>
</organism>
<dbReference type="Gene3D" id="3.10.580.10">
    <property type="entry name" value="CBS-domain"/>
    <property type="match status" value="1"/>
</dbReference>
<evidence type="ECO:0000259" key="12">
    <source>
        <dbReference type="PROSITE" id="PS51846"/>
    </source>
</evidence>
<dbReference type="AlphaFoldDB" id="A0A069E7E7"/>
<evidence type="ECO:0000256" key="5">
    <source>
        <dbReference type="ARBA" id="ARBA00022989"/>
    </source>
</evidence>
<accession>A0A069E7E7</accession>
<comment type="caution">
    <text evidence="13">The sequence shown here is derived from an EMBL/GenBank/DDBJ whole genome shotgun (WGS) entry which is preliminary data.</text>
</comment>
<feature type="domain" description="CBS" evidence="11">
    <location>
        <begin position="281"/>
        <end position="340"/>
    </location>
</feature>
<dbReference type="InterPro" id="IPR000644">
    <property type="entry name" value="CBS_dom"/>
</dbReference>
<gene>
    <name evidence="13" type="ORF">HAD_09465</name>
</gene>
<dbReference type="PATRIC" id="fig|1280949.3.peg.1933"/>
<dbReference type="Proteomes" id="UP000027446">
    <property type="component" value="Unassembled WGS sequence"/>
</dbReference>
<evidence type="ECO:0000256" key="1">
    <source>
        <dbReference type="ARBA" id="ARBA00004141"/>
    </source>
</evidence>
<dbReference type="STRING" id="1280949.HAD_09465"/>
<comment type="subcellular location">
    <subcellularLocation>
        <location evidence="1">Membrane</location>
        <topology evidence="1">Multi-pass membrane protein</topology>
    </subcellularLocation>
</comment>
<dbReference type="FunFam" id="3.10.580.10:FF:000002">
    <property type="entry name" value="Magnesium/cobalt efflux protein CorC"/>
    <property type="match status" value="1"/>
</dbReference>
<dbReference type="CDD" id="cd04590">
    <property type="entry name" value="CBS_pair_CorC_HlyC_assoc"/>
    <property type="match status" value="1"/>
</dbReference>
<dbReference type="Pfam" id="PF03471">
    <property type="entry name" value="CorC_HlyC"/>
    <property type="match status" value="1"/>
</dbReference>
<dbReference type="SMART" id="SM01091">
    <property type="entry name" value="CorC_HlyC"/>
    <property type="match status" value="1"/>
</dbReference>
<evidence type="ECO:0000256" key="8">
    <source>
        <dbReference type="PROSITE-ProRule" id="PRU00703"/>
    </source>
</evidence>
<evidence type="ECO:0000256" key="2">
    <source>
        <dbReference type="ARBA" id="ARBA00006446"/>
    </source>
</evidence>
<evidence type="ECO:0000256" key="9">
    <source>
        <dbReference type="PROSITE-ProRule" id="PRU01193"/>
    </source>
</evidence>
<dbReference type="SMART" id="SM00116">
    <property type="entry name" value="CBS"/>
    <property type="match status" value="2"/>
</dbReference>
<dbReference type="PROSITE" id="PS51846">
    <property type="entry name" value="CNNM"/>
    <property type="match status" value="1"/>
</dbReference>
<protein>
    <submittedName>
        <fullName evidence="13">Putative transporter</fullName>
    </submittedName>
</protein>
<dbReference type="SUPFAM" id="SSF56176">
    <property type="entry name" value="FAD-binding/transporter-associated domain-like"/>
    <property type="match status" value="1"/>
</dbReference>
<feature type="transmembrane region" description="Helical" evidence="10">
    <location>
        <begin position="133"/>
        <end position="155"/>
    </location>
</feature>
<evidence type="ECO:0000256" key="4">
    <source>
        <dbReference type="ARBA" id="ARBA00022737"/>
    </source>
</evidence>
<dbReference type="PANTHER" id="PTHR22777">
    <property type="entry name" value="HEMOLYSIN-RELATED"/>
    <property type="match status" value="1"/>
</dbReference>
<dbReference type="PANTHER" id="PTHR22777:SF17">
    <property type="entry name" value="UPF0053 PROTEIN SLL0260"/>
    <property type="match status" value="1"/>
</dbReference>
<name>A0A069E7E7_9PROT</name>
<feature type="domain" description="CBS" evidence="11">
    <location>
        <begin position="217"/>
        <end position="278"/>
    </location>
</feature>
<dbReference type="EMBL" id="ARYH01000001">
    <property type="protein sequence ID" value="KCZ85904.1"/>
    <property type="molecule type" value="Genomic_DNA"/>
</dbReference>
<feature type="domain" description="CNNM transmembrane" evidence="12">
    <location>
        <begin position="1"/>
        <end position="198"/>
    </location>
</feature>
<evidence type="ECO:0000313" key="14">
    <source>
        <dbReference type="Proteomes" id="UP000027446"/>
    </source>
</evidence>
<dbReference type="eggNOG" id="COG1253">
    <property type="taxonomic scope" value="Bacteria"/>
</dbReference>
<keyword evidence="7 9" id="KW-0472">Membrane</keyword>
<comment type="similarity">
    <text evidence="2">Belongs to the UPF0053 family. Hemolysin C subfamily.</text>
</comment>
<dbReference type="InterPro" id="IPR046342">
    <property type="entry name" value="CBS_dom_sf"/>
</dbReference>
<dbReference type="InterPro" id="IPR044751">
    <property type="entry name" value="Ion_transp-like_CBS"/>
</dbReference>
<dbReference type="InterPro" id="IPR016169">
    <property type="entry name" value="FAD-bd_PCMH_sub2"/>
</dbReference>
<feature type="transmembrane region" description="Helical" evidence="10">
    <location>
        <begin position="6"/>
        <end position="25"/>
    </location>
</feature>
<dbReference type="Pfam" id="PF01595">
    <property type="entry name" value="CNNM"/>
    <property type="match status" value="1"/>
</dbReference>
<keyword evidence="3 9" id="KW-0812">Transmembrane</keyword>
<dbReference type="InterPro" id="IPR002550">
    <property type="entry name" value="CNNM"/>
</dbReference>
<evidence type="ECO:0000256" key="3">
    <source>
        <dbReference type="ARBA" id="ARBA00022692"/>
    </source>
</evidence>
<dbReference type="InterPro" id="IPR036318">
    <property type="entry name" value="FAD-bd_PCMH-like_sf"/>
</dbReference>
<dbReference type="PROSITE" id="PS51371">
    <property type="entry name" value="CBS"/>
    <property type="match status" value="2"/>
</dbReference>
<keyword evidence="5 9" id="KW-1133">Transmembrane helix</keyword>
<dbReference type="SUPFAM" id="SSF54631">
    <property type="entry name" value="CBS-domain pair"/>
    <property type="match status" value="1"/>
</dbReference>
<evidence type="ECO:0000256" key="6">
    <source>
        <dbReference type="ARBA" id="ARBA00023122"/>
    </source>
</evidence>
<proteinExistence type="inferred from homology"/>
<dbReference type="GO" id="GO:0050660">
    <property type="term" value="F:flavin adenine dinucleotide binding"/>
    <property type="evidence" value="ECO:0007669"/>
    <property type="project" value="InterPro"/>
</dbReference>
<evidence type="ECO:0000259" key="11">
    <source>
        <dbReference type="PROSITE" id="PS51371"/>
    </source>
</evidence>
<keyword evidence="6 8" id="KW-0129">CBS domain</keyword>
<sequence>MIEFFILLGLIVVNGIFAMSELAIVSARTARLQAKADRGDVGAKTVIGLQDDPSRFLSTVQIGITLVGIVAGAYGATAIADELSPVIAKHVPAIEAEAGEIAFGLVIVFTTFLSLVIGELVPKRIALIAPEAIATIMAPPMAFISRLAFPVVWLLRVSTDGLLSLLGLAGIRQEPVTEEEIHAILDEGATSGVIDLEEQRMMRGVMRLADRDIRSIMIPRPDIVWIDTDDPWPEIKQEILDSGKSRFPVADERLDRVFGVVQTKDLLDCDLSGDGPDLRQVARPVTFVPETLSVMRLLESMQESEVRMALVVDEHGSIQGMVTAADLLGAIAGDSAFSPSEGIDRPARRTDGSWLIDGLMPVEDLEILLSAPDFGEADGGATTVGGMIIHQLQRLANDGDVVHISGYRFEVMDLDGRRVDKVLVTPPGAGEDRPFT</sequence>
<dbReference type="Gene3D" id="3.30.465.10">
    <property type="match status" value="1"/>
</dbReference>
<dbReference type="Pfam" id="PF00571">
    <property type="entry name" value="CBS"/>
    <property type="match status" value="2"/>
</dbReference>
<dbReference type="InterPro" id="IPR005170">
    <property type="entry name" value="Transptr-assoc_dom"/>
</dbReference>